<dbReference type="RefSeq" id="WP_132150017.1">
    <property type="nucleotide sequence ID" value="NZ_SLWR01000006.1"/>
</dbReference>
<dbReference type="Proteomes" id="UP000295573">
    <property type="component" value="Unassembled WGS sequence"/>
</dbReference>
<evidence type="ECO:0000313" key="2">
    <source>
        <dbReference type="EMBL" id="TCO46837.1"/>
    </source>
</evidence>
<name>A0A4R2IPJ2_9ACTN</name>
<reference evidence="2 3" key="1">
    <citation type="journal article" date="2015" name="Stand. Genomic Sci.">
        <title>Genomic Encyclopedia of Bacterial and Archaeal Type Strains, Phase III: the genomes of soil and plant-associated and newly described type strains.</title>
        <authorList>
            <person name="Whitman W.B."/>
            <person name="Woyke T."/>
            <person name="Klenk H.P."/>
            <person name="Zhou Y."/>
            <person name="Lilburn T.G."/>
            <person name="Beck B.J."/>
            <person name="De Vos P."/>
            <person name="Vandamme P."/>
            <person name="Eisen J.A."/>
            <person name="Garrity G."/>
            <person name="Hugenholtz P."/>
            <person name="Kyrpides N.C."/>
        </authorList>
    </citation>
    <scope>NUCLEOTIDE SEQUENCE [LARGE SCALE GENOMIC DNA]</scope>
    <source>
        <strain evidence="2 3">VKM Ac-2541</strain>
    </source>
</reference>
<sequence length="182" mass="18539">MTPSEKISLWLAQVRAAGEGAVAARLSTAVAGAVALGVAGAQGWDQLDLVPLIAIPMLLATVVLPDSLAGLTFIVVVAGGWLMRAPAEISLSLVVTGIALLVVHLATAFAAQIPSYARVHRDALRRWLLPGAIALVLGPVVAVAAALVQGAHVSGSLLVTVAALLLATATLWFASGQSFNRD</sequence>
<dbReference type="AlphaFoldDB" id="A0A4R2IPJ2"/>
<feature type="transmembrane region" description="Helical" evidence="1">
    <location>
        <begin position="89"/>
        <end position="115"/>
    </location>
</feature>
<keyword evidence="3" id="KW-1185">Reference proteome</keyword>
<dbReference type="OrthoDB" id="3831305at2"/>
<comment type="caution">
    <text evidence="2">The sequence shown here is derived from an EMBL/GenBank/DDBJ whole genome shotgun (WGS) entry which is preliminary data.</text>
</comment>
<keyword evidence="1" id="KW-1133">Transmembrane helix</keyword>
<organism evidence="2 3">
    <name type="scientific">Kribbella antiqua</name>
    <dbReference type="NCBI Taxonomy" id="2512217"/>
    <lineage>
        <taxon>Bacteria</taxon>
        <taxon>Bacillati</taxon>
        <taxon>Actinomycetota</taxon>
        <taxon>Actinomycetes</taxon>
        <taxon>Propionibacteriales</taxon>
        <taxon>Kribbellaceae</taxon>
        <taxon>Kribbella</taxon>
    </lineage>
</organism>
<keyword evidence="1" id="KW-0812">Transmembrane</keyword>
<gene>
    <name evidence="2" type="ORF">EV646_10676</name>
</gene>
<feature type="transmembrane region" description="Helical" evidence="1">
    <location>
        <begin position="154"/>
        <end position="174"/>
    </location>
</feature>
<feature type="transmembrane region" description="Helical" evidence="1">
    <location>
        <begin position="127"/>
        <end position="148"/>
    </location>
</feature>
<proteinExistence type="predicted"/>
<evidence type="ECO:0000313" key="3">
    <source>
        <dbReference type="Proteomes" id="UP000295573"/>
    </source>
</evidence>
<evidence type="ECO:0000256" key="1">
    <source>
        <dbReference type="SAM" id="Phobius"/>
    </source>
</evidence>
<protein>
    <submittedName>
        <fullName evidence="2">Uncharacterized protein</fullName>
    </submittedName>
</protein>
<feature type="transmembrane region" description="Helical" evidence="1">
    <location>
        <begin position="53"/>
        <end position="83"/>
    </location>
</feature>
<feature type="transmembrane region" description="Helical" evidence="1">
    <location>
        <begin position="20"/>
        <end position="41"/>
    </location>
</feature>
<dbReference type="EMBL" id="SLWR01000006">
    <property type="protein sequence ID" value="TCO46837.1"/>
    <property type="molecule type" value="Genomic_DNA"/>
</dbReference>
<keyword evidence="1" id="KW-0472">Membrane</keyword>
<accession>A0A4R2IPJ2</accession>